<dbReference type="InterPro" id="IPR029063">
    <property type="entry name" value="SAM-dependent_MTases_sf"/>
</dbReference>
<keyword evidence="3" id="KW-0949">S-adenosyl-L-methionine</keyword>
<dbReference type="PROSITE" id="PS51683">
    <property type="entry name" value="SAM_OMT_II"/>
    <property type="match status" value="1"/>
</dbReference>
<accession>A0A6A6CBJ9</accession>
<dbReference type="EMBL" id="ML993603">
    <property type="protein sequence ID" value="KAF2164534.1"/>
    <property type="molecule type" value="Genomic_DNA"/>
</dbReference>
<evidence type="ECO:0000313" key="5">
    <source>
        <dbReference type="EMBL" id="KAF2164534.1"/>
    </source>
</evidence>
<dbReference type="OrthoDB" id="1535081at2759"/>
<dbReference type="InterPro" id="IPR001077">
    <property type="entry name" value="COMT_C"/>
</dbReference>
<sequence>MDSRRMGRTQWYEIYPLEDFKVAVNEDILLVDVGGGIGHDLVNFNERRKSLDIPGHLVLQDLPNVIAQVPKDWALQMTKGAHSFFDPQPDQYRHARAYYMRMILHDWANAACLTILGRLRDAVKPGYSTLLLNGIILPSVECPYWAAATDPTPMSSFGGKERTLQEWHELIDQVPELKIEKILPIDEERDLST</sequence>
<keyword evidence="1" id="KW-0489">Methyltransferase</keyword>
<dbReference type="Proteomes" id="UP000799537">
    <property type="component" value="Unassembled WGS sequence"/>
</dbReference>
<evidence type="ECO:0000256" key="1">
    <source>
        <dbReference type="ARBA" id="ARBA00022603"/>
    </source>
</evidence>
<dbReference type="InterPro" id="IPR016461">
    <property type="entry name" value="COMT-like"/>
</dbReference>
<gene>
    <name evidence="5" type="ORF">M409DRAFT_24935</name>
</gene>
<organism evidence="5 6">
    <name type="scientific">Zasmidium cellare ATCC 36951</name>
    <dbReference type="NCBI Taxonomy" id="1080233"/>
    <lineage>
        <taxon>Eukaryota</taxon>
        <taxon>Fungi</taxon>
        <taxon>Dikarya</taxon>
        <taxon>Ascomycota</taxon>
        <taxon>Pezizomycotina</taxon>
        <taxon>Dothideomycetes</taxon>
        <taxon>Dothideomycetidae</taxon>
        <taxon>Mycosphaerellales</taxon>
        <taxon>Mycosphaerellaceae</taxon>
        <taxon>Zasmidium</taxon>
    </lineage>
</organism>
<dbReference type="Pfam" id="PF00891">
    <property type="entry name" value="Methyltransf_2"/>
    <property type="match status" value="1"/>
</dbReference>
<protein>
    <recommendedName>
        <fullName evidence="4">O-methyltransferase C-terminal domain-containing protein</fullName>
    </recommendedName>
</protein>
<evidence type="ECO:0000256" key="3">
    <source>
        <dbReference type="ARBA" id="ARBA00022691"/>
    </source>
</evidence>
<feature type="domain" description="O-methyltransferase C-terminal" evidence="4">
    <location>
        <begin position="29"/>
        <end position="172"/>
    </location>
</feature>
<evidence type="ECO:0000313" key="6">
    <source>
        <dbReference type="Proteomes" id="UP000799537"/>
    </source>
</evidence>
<evidence type="ECO:0000256" key="2">
    <source>
        <dbReference type="ARBA" id="ARBA00022679"/>
    </source>
</evidence>
<dbReference type="SUPFAM" id="SSF53335">
    <property type="entry name" value="S-adenosyl-L-methionine-dependent methyltransferases"/>
    <property type="match status" value="1"/>
</dbReference>
<reference evidence="5" key="1">
    <citation type="journal article" date="2020" name="Stud. Mycol.">
        <title>101 Dothideomycetes genomes: a test case for predicting lifestyles and emergence of pathogens.</title>
        <authorList>
            <person name="Haridas S."/>
            <person name="Albert R."/>
            <person name="Binder M."/>
            <person name="Bloem J."/>
            <person name="Labutti K."/>
            <person name="Salamov A."/>
            <person name="Andreopoulos B."/>
            <person name="Baker S."/>
            <person name="Barry K."/>
            <person name="Bills G."/>
            <person name="Bluhm B."/>
            <person name="Cannon C."/>
            <person name="Castanera R."/>
            <person name="Culley D."/>
            <person name="Daum C."/>
            <person name="Ezra D."/>
            <person name="Gonzalez J."/>
            <person name="Henrissat B."/>
            <person name="Kuo A."/>
            <person name="Liang C."/>
            <person name="Lipzen A."/>
            <person name="Lutzoni F."/>
            <person name="Magnuson J."/>
            <person name="Mondo S."/>
            <person name="Nolan M."/>
            <person name="Ohm R."/>
            <person name="Pangilinan J."/>
            <person name="Park H.-J."/>
            <person name="Ramirez L."/>
            <person name="Alfaro M."/>
            <person name="Sun H."/>
            <person name="Tritt A."/>
            <person name="Yoshinaga Y."/>
            <person name="Zwiers L.-H."/>
            <person name="Turgeon B."/>
            <person name="Goodwin S."/>
            <person name="Spatafora J."/>
            <person name="Crous P."/>
            <person name="Grigoriev I."/>
        </authorList>
    </citation>
    <scope>NUCLEOTIDE SEQUENCE</scope>
    <source>
        <strain evidence="5">ATCC 36951</strain>
    </source>
</reference>
<dbReference type="PANTHER" id="PTHR43712:SF1">
    <property type="entry name" value="HYPOTHETICAL O-METHYLTRANSFERASE (EUROFUNG)-RELATED"/>
    <property type="match status" value="1"/>
</dbReference>
<dbReference type="RefSeq" id="XP_033665423.1">
    <property type="nucleotide sequence ID" value="XM_033807460.1"/>
</dbReference>
<dbReference type="Gene3D" id="3.40.50.150">
    <property type="entry name" value="Vaccinia Virus protein VP39"/>
    <property type="match status" value="1"/>
</dbReference>
<keyword evidence="6" id="KW-1185">Reference proteome</keyword>
<dbReference type="GO" id="GO:0008171">
    <property type="term" value="F:O-methyltransferase activity"/>
    <property type="evidence" value="ECO:0007669"/>
    <property type="project" value="InterPro"/>
</dbReference>
<name>A0A6A6CBJ9_ZASCE</name>
<evidence type="ECO:0000259" key="4">
    <source>
        <dbReference type="Pfam" id="PF00891"/>
    </source>
</evidence>
<proteinExistence type="predicted"/>
<dbReference type="PANTHER" id="PTHR43712">
    <property type="entry name" value="PUTATIVE (AFU_ORTHOLOGUE AFUA_4G14580)-RELATED"/>
    <property type="match status" value="1"/>
</dbReference>
<dbReference type="GO" id="GO:0032259">
    <property type="term" value="P:methylation"/>
    <property type="evidence" value="ECO:0007669"/>
    <property type="project" value="UniProtKB-KW"/>
</dbReference>
<dbReference type="GeneID" id="54560732"/>
<keyword evidence="2" id="KW-0808">Transferase</keyword>
<dbReference type="AlphaFoldDB" id="A0A6A6CBJ9"/>